<keyword evidence="3" id="KW-1185">Reference proteome</keyword>
<feature type="region of interest" description="Disordered" evidence="1">
    <location>
        <begin position="144"/>
        <end position="188"/>
    </location>
</feature>
<accession>A0A3N4KF45</accession>
<proteinExistence type="predicted"/>
<dbReference type="STRING" id="1392247.A0A3N4KF45"/>
<dbReference type="GO" id="GO:0008033">
    <property type="term" value="P:tRNA processing"/>
    <property type="evidence" value="ECO:0007669"/>
    <property type="project" value="TreeGrafter"/>
</dbReference>
<dbReference type="OrthoDB" id="438080at2759"/>
<dbReference type="Proteomes" id="UP000277580">
    <property type="component" value="Unassembled WGS sequence"/>
</dbReference>
<dbReference type="GO" id="GO:0005655">
    <property type="term" value="C:nucleolar ribonuclease P complex"/>
    <property type="evidence" value="ECO:0007669"/>
    <property type="project" value="TreeGrafter"/>
</dbReference>
<sequence>MTSNPTTALQLRHLWAASHLLATTSPSVSAHLATRLLHISSEKGINLPDSVERSVCNACGTVAVWGINSHVSKQRKGKDKAMMVFECQMCGRSRASAVPLAKRRRGSRARKSKLKAAVTIAAPPPPTKADAKAEVGVVQSSGKAAGAQSLANANSRKRAKSRKGNSLSEILKAKKQQQQASSGGGFGLDLMDLMKTG</sequence>
<name>A0A3N4KF45_9PEZI</name>
<dbReference type="PANTHER" id="PTHR14742:SF3">
    <property type="entry name" value="RIBONUCLEASE MRP PROTEIN SUBUNIT SNM1"/>
    <property type="match status" value="1"/>
</dbReference>
<dbReference type="InterPro" id="IPR007175">
    <property type="entry name" value="Rpr2/Snm1/Rpp21"/>
</dbReference>
<evidence type="ECO:0008006" key="4">
    <source>
        <dbReference type="Google" id="ProtNLM"/>
    </source>
</evidence>
<organism evidence="2 3">
    <name type="scientific">Morchella conica CCBAS932</name>
    <dbReference type="NCBI Taxonomy" id="1392247"/>
    <lineage>
        <taxon>Eukaryota</taxon>
        <taxon>Fungi</taxon>
        <taxon>Dikarya</taxon>
        <taxon>Ascomycota</taxon>
        <taxon>Pezizomycotina</taxon>
        <taxon>Pezizomycetes</taxon>
        <taxon>Pezizales</taxon>
        <taxon>Morchellaceae</taxon>
        <taxon>Morchella</taxon>
    </lineage>
</organism>
<protein>
    <recommendedName>
        <fullName evidence="4">Rpr2-domain-containing protein</fullName>
    </recommendedName>
</protein>
<dbReference type="EMBL" id="ML119155">
    <property type="protein sequence ID" value="RPB09107.1"/>
    <property type="molecule type" value="Genomic_DNA"/>
</dbReference>
<evidence type="ECO:0000313" key="3">
    <source>
        <dbReference type="Proteomes" id="UP000277580"/>
    </source>
</evidence>
<gene>
    <name evidence="2" type="ORF">P167DRAFT_323821</name>
</gene>
<dbReference type="InParanoid" id="A0A3N4KF45"/>
<evidence type="ECO:0000256" key="1">
    <source>
        <dbReference type="SAM" id="MobiDB-lite"/>
    </source>
</evidence>
<dbReference type="AlphaFoldDB" id="A0A3N4KF45"/>
<reference evidence="2 3" key="1">
    <citation type="journal article" date="2018" name="Nat. Ecol. Evol.">
        <title>Pezizomycetes genomes reveal the molecular basis of ectomycorrhizal truffle lifestyle.</title>
        <authorList>
            <person name="Murat C."/>
            <person name="Payen T."/>
            <person name="Noel B."/>
            <person name="Kuo A."/>
            <person name="Morin E."/>
            <person name="Chen J."/>
            <person name="Kohler A."/>
            <person name="Krizsan K."/>
            <person name="Balestrini R."/>
            <person name="Da Silva C."/>
            <person name="Montanini B."/>
            <person name="Hainaut M."/>
            <person name="Levati E."/>
            <person name="Barry K.W."/>
            <person name="Belfiori B."/>
            <person name="Cichocki N."/>
            <person name="Clum A."/>
            <person name="Dockter R.B."/>
            <person name="Fauchery L."/>
            <person name="Guy J."/>
            <person name="Iotti M."/>
            <person name="Le Tacon F."/>
            <person name="Lindquist E.A."/>
            <person name="Lipzen A."/>
            <person name="Malagnac F."/>
            <person name="Mello A."/>
            <person name="Molinier V."/>
            <person name="Miyauchi S."/>
            <person name="Poulain J."/>
            <person name="Riccioni C."/>
            <person name="Rubini A."/>
            <person name="Sitrit Y."/>
            <person name="Splivallo R."/>
            <person name="Traeger S."/>
            <person name="Wang M."/>
            <person name="Zifcakova L."/>
            <person name="Wipf D."/>
            <person name="Zambonelli A."/>
            <person name="Paolocci F."/>
            <person name="Nowrousian M."/>
            <person name="Ottonello S."/>
            <person name="Baldrian P."/>
            <person name="Spatafora J.W."/>
            <person name="Henrissat B."/>
            <person name="Nagy L.G."/>
            <person name="Aury J.M."/>
            <person name="Wincker P."/>
            <person name="Grigoriev I.V."/>
            <person name="Bonfante P."/>
            <person name="Martin F.M."/>
        </authorList>
    </citation>
    <scope>NUCLEOTIDE SEQUENCE [LARGE SCALE GENOMIC DNA]</scope>
    <source>
        <strain evidence="2 3">CCBAS932</strain>
    </source>
</reference>
<dbReference type="PANTHER" id="PTHR14742">
    <property type="entry name" value="RIBONUCLEASE P SUBUNIT P21"/>
    <property type="match status" value="1"/>
</dbReference>
<dbReference type="Gene3D" id="6.20.50.20">
    <property type="match status" value="1"/>
</dbReference>
<evidence type="ECO:0000313" key="2">
    <source>
        <dbReference type="EMBL" id="RPB09107.1"/>
    </source>
</evidence>
<dbReference type="Pfam" id="PF04032">
    <property type="entry name" value="Rpr2"/>
    <property type="match status" value="1"/>
</dbReference>